<dbReference type="HAMAP" id="MF_00688">
    <property type="entry name" value="Leu_Phe_trans"/>
    <property type="match status" value="1"/>
</dbReference>
<dbReference type="EC" id="2.3.2.6" evidence="10 15"/>
<dbReference type="InterPro" id="IPR016181">
    <property type="entry name" value="Acyl_CoA_acyltransferase"/>
</dbReference>
<accession>A0A7D4TFT3</accession>
<dbReference type="AlphaFoldDB" id="A0A7D4TFT3"/>
<dbReference type="RefSeq" id="WP_173284901.1">
    <property type="nucleotide sequence ID" value="NZ_CP054020.1"/>
</dbReference>
<keyword evidence="2 15" id="KW-0963">Cytoplasm</keyword>
<keyword evidence="17" id="KW-1185">Reference proteome</keyword>
<dbReference type="Proteomes" id="UP000504724">
    <property type="component" value="Chromosome"/>
</dbReference>
<comment type="catalytic activity">
    <reaction evidence="5 15">
        <text>L-phenylalanyl-tRNA(Phe) + an N-terminal L-alpha-aminoacyl-[protein] = an N-terminal L-phenylalanyl-L-alpha-aminoacyl-[protein] + tRNA(Phe)</text>
        <dbReference type="Rhea" id="RHEA:43632"/>
        <dbReference type="Rhea" id="RHEA-COMP:9668"/>
        <dbReference type="Rhea" id="RHEA-COMP:9699"/>
        <dbReference type="Rhea" id="RHEA-COMP:10636"/>
        <dbReference type="Rhea" id="RHEA-COMP:10637"/>
        <dbReference type="ChEBI" id="CHEBI:78442"/>
        <dbReference type="ChEBI" id="CHEBI:78531"/>
        <dbReference type="ChEBI" id="CHEBI:78597"/>
        <dbReference type="ChEBI" id="CHEBI:83561"/>
        <dbReference type="EC" id="2.3.2.6"/>
    </reaction>
</comment>
<protein>
    <recommendedName>
        <fullName evidence="11 15">Leucyl/phenylalanyl-tRNA--protein transferase</fullName>
        <ecNumber evidence="10 15">2.3.2.6</ecNumber>
    </recommendedName>
    <alternativeName>
        <fullName evidence="12 15">L/F-transferase</fullName>
    </alternativeName>
    <alternativeName>
        <fullName evidence="13 15">Leucyltransferase</fullName>
    </alternativeName>
    <alternativeName>
        <fullName evidence="14 15">Phenyalanyltransferase</fullName>
    </alternativeName>
</protein>
<organism evidence="16 17">
    <name type="scientific">Thiomicrorhabdus xiamenensis</name>
    <dbReference type="NCBI Taxonomy" id="2739063"/>
    <lineage>
        <taxon>Bacteria</taxon>
        <taxon>Pseudomonadati</taxon>
        <taxon>Pseudomonadota</taxon>
        <taxon>Gammaproteobacteria</taxon>
        <taxon>Thiotrichales</taxon>
        <taxon>Piscirickettsiaceae</taxon>
        <taxon>Thiomicrorhabdus</taxon>
    </lineage>
</organism>
<evidence type="ECO:0000256" key="9">
    <source>
        <dbReference type="ARBA" id="ARBA00061535"/>
    </source>
</evidence>
<dbReference type="GO" id="GO:0008914">
    <property type="term" value="F:leucyl-tRNA--protein transferase activity"/>
    <property type="evidence" value="ECO:0007669"/>
    <property type="project" value="UniProtKB-UniRule"/>
</dbReference>
<evidence type="ECO:0000256" key="14">
    <source>
        <dbReference type="ARBA" id="ARBA00083640"/>
    </source>
</evidence>
<dbReference type="NCBIfam" id="TIGR00667">
    <property type="entry name" value="aat"/>
    <property type="match status" value="1"/>
</dbReference>
<evidence type="ECO:0000256" key="13">
    <source>
        <dbReference type="ARBA" id="ARBA00077165"/>
    </source>
</evidence>
<evidence type="ECO:0000256" key="8">
    <source>
        <dbReference type="ARBA" id="ARBA00054043"/>
    </source>
</evidence>
<evidence type="ECO:0000256" key="6">
    <source>
        <dbReference type="ARBA" id="ARBA00050652"/>
    </source>
</evidence>
<dbReference type="SUPFAM" id="SSF55729">
    <property type="entry name" value="Acyl-CoA N-acyltransferases (Nat)"/>
    <property type="match status" value="1"/>
</dbReference>
<comment type="subcellular location">
    <subcellularLocation>
        <location evidence="1 15">Cytoplasm</location>
    </subcellularLocation>
</comment>
<dbReference type="InterPro" id="IPR042203">
    <property type="entry name" value="Leu/Phe-tRNA_Trfase_C"/>
</dbReference>
<comment type="similarity">
    <text evidence="9 15">Belongs to the L/F-transferase family.</text>
</comment>
<dbReference type="Gene3D" id="3.40.630.70">
    <property type="entry name" value="Leucyl/phenylalanyl-tRNA-protein transferase, C-terminal domain"/>
    <property type="match status" value="1"/>
</dbReference>
<evidence type="ECO:0000256" key="3">
    <source>
        <dbReference type="ARBA" id="ARBA00022679"/>
    </source>
</evidence>
<evidence type="ECO:0000256" key="2">
    <source>
        <dbReference type="ARBA" id="ARBA00022490"/>
    </source>
</evidence>
<evidence type="ECO:0000313" key="16">
    <source>
        <dbReference type="EMBL" id="QKI89088.1"/>
    </source>
</evidence>
<comment type="catalytic activity">
    <reaction evidence="7 15">
        <text>N-terminal L-lysyl-[protein] + L-leucyl-tRNA(Leu) = N-terminal L-leucyl-L-lysyl-[protein] + tRNA(Leu) + H(+)</text>
        <dbReference type="Rhea" id="RHEA:12340"/>
        <dbReference type="Rhea" id="RHEA-COMP:9613"/>
        <dbReference type="Rhea" id="RHEA-COMP:9622"/>
        <dbReference type="Rhea" id="RHEA-COMP:12670"/>
        <dbReference type="Rhea" id="RHEA-COMP:12671"/>
        <dbReference type="ChEBI" id="CHEBI:15378"/>
        <dbReference type="ChEBI" id="CHEBI:65249"/>
        <dbReference type="ChEBI" id="CHEBI:78442"/>
        <dbReference type="ChEBI" id="CHEBI:78494"/>
        <dbReference type="ChEBI" id="CHEBI:133043"/>
        <dbReference type="EC" id="2.3.2.6"/>
    </reaction>
</comment>
<comment type="function">
    <text evidence="8 15">Functions in the N-end rule pathway of protein degradation where it conjugates Leu, Phe and, less efficiently, Met from aminoacyl-tRNAs to the N-termini of proteins containing an N-terminal arginine or lysine.</text>
</comment>
<evidence type="ECO:0000256" key="4">
    <source>
        <dbReference type="ARBA" id="ARBA00023315"/>
    </source>
</evidence>
<reference evidence="16 17" key="1">
    <citation type="submission" date="2020-05" db="EMBL/GenBank/DDBJ databases">
        <title>Thiomicrorhabdus sediminis sp.nov. and Thiomicrorhabdus xiamenensis sp.nov., novel sulfur-oxidizing bacteria isolated from coastal sediment.</title>
        <authorList>
            <person name="Liu X."/>
        </authorList>
    </citation>
    <scope>NUCLEOTIDE SEQUENCE [LARGE SCALE GENOMIC DNA]</scope>
    <source>
        <strain evidence="16 17">G2</strain>
    </source>
</reference>
<evidence type="ECO:0000256" key="10">
    <source>
        <dbReference type="ARBA" id="ARBA00066767"/>
    </source>
</evidence>
<evidence type="ECO:0000256" key="1">
    <source>
        <dbReference type="ARBA" id="ARBA00004496"/>
    </source>
</evidence>
<sequence length="259" mass="29537">MNDSIEIGQAPFWLSPENIAFPPSELALDEPDGLLAIGGDLTPQWLLHAYKNGIFPWFNADDPILWWTPNPRSVLKIKNLKISRSLRKSWRDKVLSGKYKITLDTAFQSVMHNCASIPRKDQDGTWINHKMISSYLQLHLHGYAHSVEVWDGDQLIGGLYGLAIGKIFFGESMFAHKTDASKLALIAICFQLEEWGFEWIDTQVETSHLSSMGATLLARDAFEVGLRYFTRQPFPPKSWDFELDWPSVLDAFRNRHSDA</sequence>
<keyword evidence="4 15" id="KW-0012">Acyltransferase</keyword>
<dbReference type="PANTHER" id="PTHR30098:SF2">
    <property type="entry name" value="LEUCYL_PHENYLALANYL-TRNA--PROTEIN TRANSFERASE"/>
    <property type="match status" value="1"/>
</dbReference>
<dbReference type="Gene3D" id="3.30.70.3550">
    <property type="entry name" value="Leucyl/phenylalanyl-tRNA-protein transferase, N-terminal domain"/>
    <property type="match status" value="1"/>
</dbReference>
<comment type="catalytic activity">
    <reaction evidence="6 15">
        <text>N-terminal L-arginyl-[protein] + L-leucyl-tRNA(Leu) = N-terminal L-leucyl-L-arginyl-[protein] + tRNA(Leu) + H(+)</text>
        <dbReference type="Rhea" id="RHEA:50416"/>
        <dbReference type="Rhea" id="RHEA-COMP:9613"/>
        <dbReference type="Rhea" id="RHEA-COMP:9622"/>
        <dbReference type="Rhea" id="RHEA-COMP:12672"/>
        <dbReference type="Rhea" id="RHEA-COMP:12673"/>
        <dbReference type="ChEBI" id="CHEBI:15378"/>
        <dbReference type="ChEBI" id="CHEBI:64719"/>
        <dbReference type="ChEBI" id="CHEBI:78442"/>
        <dbReference type="ChEBI" id="CHEBI:78494"/>
        <dbReference type="ChEBI" id="CHEBI:133044"/>
        <dbReference type="EC" id="2.3.2.6"/>
    </reaction>
</comment>
<name>A0A7D4TFT3_9GAMM</name>
<dbReference type="GO" id="GO:0005737">
    <property type="term" value="C:cytoplasm"/>
    <property type="evidence" value="ECO:0007669"/>
    <property type="project" value="UniProtKB-SubCell"/>
</dbReference>
<evidence type="ECO:0000256" key="11">
    <source>
        <dbReference type="ARBA" id="ARBA00074372"/>
    </source>
</evidence>
<evidence type="ECO:0000256" key="7">
    <source>
        <dbReference type="ARBA" id="ARBA00051538"/>
    </source>
</evidence>
<evidence type="ECO:0000256" key="12">
    <source>
        <dbReference type="ARBA" id="ARBA00077136"/>
    </source>
</evidence>
<dbReference type="KEGG" id="txa:HQN79_05650"/>
<evidence type="ECO:0000256" key="5">
    <source>
        <dbReference type="ARBA" id="ARBA00050607"/>
    </source>
</evidence>
<evidence type="ECO:0000313" key="17">
    <source>
        <dbReference type="Proteomes" id="UP000504724"/>
    </source>
</evidence>
<dbReference type="InterPro" id="IPR042221">
    <property type="entry name" value="Leu/Phe-tRNA_Trfase_N"/>
</dbReference>
<dbReference type="PANTHER" id="PTHR30098">
    <property type="entry name" value="LEUCYL/PHENYLALANYL-TRNA--PROTEIN TRANSFERASE"/>
    <property type="match status" value="1"/>
</dbReference>
<proteinExistence type="inferred from homology"/>
<evidence type="ECO:0000256" key="15">
    <source>
        <dbReference type="HAMAP-Rule" id="MF_00688"/>
    </source>
</evidence>
<dbReference type="GO" id="GO:0030163">
    <property type="term" value="P:protein catabolic process"/>
    <property type="evidence" value="ECO:0007669"/>
    <property type="project" value="UniProtKB-UniRule"/>
</dbReference>
<dbReference type="FunFam" id="3.30.70.3550:FF:000001">
    <property type="entry name" value="Leucyl/phenylalanyl-tRNA--protein transferase"/>
    <property type="match status" value="1"/>
</dbReference>
<dbReference type="Pfam" id="PF03588">
    <property type="entry name" value="Leu_Phe_trans"/>
    <property type="match status" value="1"/>
</dbReference>
<dbReference type="InterPro" id="IPR004616">
    <property type="entry name" value="Leu/Phe-tRNA_Trfase"/>
</dbReference>
<keyword evidence="3 15" id="KW-0808">Transferase</keyword>
<gene>
    <name evidence="15" type="primary">aat</name>
    <name evidence="16" type="ORF">HQN79_05650</name>
</gene>
<dbReference type="EMBL" id="CP054020">
    <property type="protein sequence ID" value="QKI89088.1"/>
    <property type="molecule type" value="Genomic_DNA"/>
</dbReference>